<dbReference type="GO" id="GO:0003824">
    <property type="term" value="F:catalytic activity"/>
    <property type="evidence" value="ECO:0007669"/>
    <property type="project" value="InterPro"/>
</dbReference>
<dbReference type="InterPro" id="IPR000120">
    <property type="entry name" value="Amidase"/>
</dbReference>
<protein>
    <recommendedName>
        <fullName evidence="1">Amidase domain-containing protein</fullName>
    </recommendedName>
</protein>
<accession>A0A1V2H4P8</accession>
<dbReference type="InterPro" id="IPR036928">
    <property type="entry name" value="AS_sf"/>
</dbReference>
<dbReference type="Pfam" id="PF01425">
    <property type="entry name" value="Amidase"/>
    <property type="match status" value="1"/>
</dbReference>
<dbReference type="SUPFAM" id="SSF75304">
    <property type="entry name" value="Amidase signature (AS) enzymes"/>
    <property type="match status" value="1"/>
</dbReference>
<reference evidence="2 3" key="1">
    <citation type="submission" date="2016-10" db="EMBL/GenBank/DDBJ databases">
        <title>Draft Genome sequence of Roseomonas sp. strain M3.</title>
        <authorList>
            <person name="Subhash Y."/>
            <person name="Lee S."/>
        </authorList>
    </citation>
    <scope>NUCLEOTIDE SEQUENCE [LARGE SCALE GENOMIC DNA]</scope>
    <source>
        <strain evidence="2 3">M3</strain>
    </source>
</reference>
<dbReference type="PANTHER" id="PTHR11895:SF176">
    <property type="entry name" value="AMIDASE AMID-RELATED"/>
    <property type="match status" value="1"/>
</dbReference>
<comment type="caution">
    <text evidence="2">The sequence shown here is derived from an EMBL/GenBank/DDBJ whole genome shotgun (WGS) entry which is preliminary data.</text>
</comment>
<dbReference type="Gene3D" id="3.90.1300.10">
    <property type="entry name" value="Amidase signature (AS) domain"/>
    <property type="match status" value="1"/>
</dbReference>
<sequence length="462" mass="47902">MHRLSAAQLQAGYAHGRFTPVEVVEALLGRIAALDPKVHAFIRLDAAGARASAALAAQEIAAGGLRGPLHGVPVGLKDIIDVAGQPTTCHSRIRLDHRAARDATVVARLRGAGAILMGKVATHEFALGGPCFDLPFPPARNPWNLAHHPGGSSSGSGAGLAAGFFPLALGSDTGGSTRNPASACGVVGLKPSYGLLPRTGVFPLSWTLDHVGPMARTVADVAALTAALAGHDAADPGSARPAAWADPLAGLENGVAGLRIGYVRHFHERDMAGTDPEVASALDAAAAAFSAMGAVVRDMALPSLADFAAVNRTILTAEAFAIHQGWLAERPGDYATLTRDALLVGGFLTAADLLQAMRLRRQMTAAVETALTKFDLLLCASSLTLPARIDDPAEVARSYPMHARAPFNVTGHPALAMMSGLSASGLPTSLQLVGRMFDERTLLRAARSWERSLPAFDDPLVG</sequence>
<keyword evidence="3" id="KW-1185">Reference proteome</keyword>
<dbReference type="InterPro" id="IPR023631">
    <property type="entry name" value="Amidase_dom"/>
</dbReference>
<feature type="domain" description="Amidase" evidence="1">
    <location>
        <begin position="22"/>
        <end position="443"/>
    </location>
</feature>
<name>A0A1V2H4P8_9PROT</name>
<dbReference type="Proteomes" id="UP000188879">
    <property type="component" value="Unassembled WGS sequence"/>
</dbReference>
<evidence type="ECO:0000313" key="2">
    <source>
        <dbReference type="EMBL" id="ONG56001.1"/>
    </source>
</evidence>
<gene>
    <name evidence="2" type="ORF">BKE38_07455</name>
</gene>
<evidence type="ECO:0000259" key="1">
    <source>
        <dbReference type="Pfam" id="PF01425"/>
    </source>
</evidence>
<organism evidence="2 3">
    <name type="scientific">Teichococcus deserti</name>
    <dbReference type="NCBI Taxonomy" id="1817963"/>
    <lineage>
        <taxon>Bacteria</taxon>
        <taxon>Pseudomonadati</taxon>
        <taxon>Pseudomonadota</taxon>
        <taxon>Alphaproteobacteria</taxon>
        <taxon>Acetobacterales</taxon>
        <taxon>Roseomonadaceae</taxon>
        <taxon>Roseomonas</taxon>
    </lineage>
</organism>
<dbReference type="PANTHER" id="PTHR11895">
    <property type="entry name" value="TRANSAMIDASE"/>
    <property type="match status" value="1"/>
</dbReference>
<dbReference type="EMBL" id="MLCO01000059">
    <property type="protein sequence ID" value="ONG56001.1"/>
    <property type="molecule type" value="Genomic_DNA"/>
</dbReference>
<dbReference type="AlphaFoldDB" id="A0A1V2H4P8"/>
<evidence type="ECO:0000313" key="3">
    <source>
        <dbReference type="Proteomes" id="UP000188879"/>
    </source>
</evidence>
<proteinExistence type="predicted"/>